<sequence>MANQQILTYLTQNKDQYNVEELKAALLGSGYPENEIDEAVNVLSGASNSVMPQNLYDNDANHTLETIHGNISASAQTSSSTPQNNVITQSFTNSLGPAEYPKIPDVNASSSNASVPNAPSVGASGSLGYGNQDLYPSPRSQDQIMTQEAMLDAQRGDKKFGRSIAIGFAIVVFVGLGFFGFQKADGFSLFCGVNLSSDQRQYESSSSGIKIGYPRNWEYVEVGSSKAKMIMFASGSNFSAASAESSKSFPFPIVMVMTSDLKAGDSKDLDKAEAEITASFATAIEGYKLEKKEDIKMGCKKAKQMIFSMSDGKSSGKALLAYTVVGSKAYMLMYGADQLDFEGSRDNVRAMIASFEPTN</sequence>
<evidence type="ECO:0000313" key="2">
    <source>
        <dbReference type="EMBL" id="KKQ94877.1"/>
    </source>
</evidence>
<dbReference type="EMBL" id="LBVV01000007">
    <property type="protein sequence ID" value="KKQ94877.1"/>
    <property type="molecule type" value="Genomic_DNA"/>
</dbReference>
<dbReference type="Proteomes" id="UP000034207">
    <property type="component" value="Unassembled WGS sequence"/>
</dbReference>
<feature type="transmembrane region" description="Helical" evidence="1">
    <location>
        <begin position="160"/>
        <end position="181"/>
    </location>
</feature>
<keyword evidence="1" id="KW-0812">Transmembrane</keyword>
<accession>A0A0G0LV21</accession>
<evidence type="ECO:0000313" key="3">
    <source>
        <dbReference type="Proteomes" id="UP000034207"/>
    </source>
</evidence>
<keyword evidence="1" id="KW-1133">Transmembrane helix</keyword>
<organism evidence="2 3">
    <name type="scientific">candidate division CPR2 bacterium GW2011_GWC2_39_10</name>
    <dbReference type="NCBI Taxonomy" id="1618345"/>
    <lineage>
        <taxon>Bacteria</taxon>
        <taxon>Bacteria division CPR2</taxon>
    </lineage>
</organism>
<dbReference type="AlphaFoldDB" id="A0A0G0LV21"/>
<proteinExistence type="predicted"/>
<reference evidence="2 3" key="1">
    <citation type="journal article" date="2015" name="Nature">
        <title>rRNA introns, odd ribosomes, and small enigmatic genomes across a large radiation of phyla.</title>
        <authorList>
            <person name="Brown C.T."/>
            <person name="Hug L.A."/>
            <person name="Thomas B.C."/>
            <person name="Sharon I."/>
            <person name="Castelle C.J."/>
            <person name="Singh A."/>
            <person name="Wilkins M.J."/>
            <person name="Williams K.H."/>
            <person name="Banfield J.F."/>
        </authorList>
    </citation>
    <scope>NUCLEOTIDE SEQUENCE [LARGE SCALE GENOMIC DNA]</scope>
</reference>
<dbReference type="Gene3D" id="3.40.1000.10">
    <property type="entry name" value="Mog1/PsbP, alpha/beta/alpha sandwich"/>
    <property type="match status" value="1"/>
</dbReference>
<name>A0A0G0LV21_UNCC2</name>
<dbReference type="STRING" id="1618345.UT18_C0007G0133"/>
<comment type="caution">
    <text evidence="2">The sequence shown here is derived from an EMBL/GenBank/DDBJ whole genome shotgun (WGS) entry which is preliminary data.</text>
</comment>
<protein>
    <submittedName>
        <fullName evidence="2">Uncharacterized protein</fullName>
    </submittedName>
</protein>
<keyword evidence="1" id="KW-0472">Membrane</keyword>
<gene>
    <name evidence="2" type="ORF">UT18_C0007G0133</name>
</gene>
<evidence type="ECO:0000256" key="1">
    <source>
        <dbReference type="SAM" id="Phobius"/>
    </source>
</evidence>